<keyword evidence="1" id="KW-0812">Transmembrane</keyword>
<gene>
    <name evidence="2" type="ORF">RUN39_v1_760020</name>
</gene>
<protein>
    <recommendedName>
        <fullName evidence="3">Transmembrane protein</fullName>
    </recommendedName>
</protein>
<feature type="transmembrane region" description="Helical" evidence="1">
    <location>
        <begin position="249"/>
        <end position="272"/>
    </location>
</feature>
<feature type="transmembrane region" description="Helical" evidence="1">
    <location>
        <begin position="52"/>
        <end position="78"/>
    </location>
</feature>
<feature type="transmembrane region" description="Helical" evidence="1">
    <location>
        <begin position="90"/>
        <end position="111"/>
    </location>
</feature>
<dbReference type="AlphaFoldDB" id="A0A0S4TW94"/>
<reference evidence="2" key="1">
    <citation type="submission" date="2015-10" db="EMBL/GenBank/DDBJ databases">
        <authorList>
            <person name="Gilbert D.G."/>
        </authorList>
    </citation>
    <scope>NUCLEOTIDE SEQUENCE</scope>
    <source>
        <strain evidence="2">Phyl III-seqv23</strain>
    </source>
</reference>
<feature type="transmembrane region" description="Helical" evidence="1">
    <location>
        <begin position="284"/>
        <end position="305"/>
    </location>
</feature>
<dbReference type="EMBL" id="LN899819">
    <property type="protein sequence ID" value="CUV14320.1"/>
    <property type="molecule type" value="Genomic_DNA"/>
</dbReference>
<sequence length="426" mass="45372">MTKTAPLLFYERMPAPGVVFGCLLPVPWVGAAVGLLLALGPVDGLPDRFAPLALALAHALAVGMLLPAMLGALFQLFPVAAGVPVPAARWVSPCVAATCVATAAALGAGFLGVGRAAFALAAWFGAPLLAIPAVLLVLAGRRVAGTHATTRTLRWIGSALLFTLASGATLATVLGLGMFAPSATLLDLHVGWGLGGWLATLVAGVASTVLPMFWQTRRWPARWQRWLPAWLWAPLLLGSVIGWRGHALWLWWQGWGWLALGALSAAGVLAVGGARRRHDPAWPLWLAATGAWLAVAVLGFAVRWLPPGWPVAWWMGTLALVGGGVLPVNAMLGKIVPFMVWMHLRRRVPKHMRLPAMQTLIGERQQRWHARLLLLALAAVLLVPLQPSALAPLAGALFTLSQVWLGVQLCRALLIFRRVSRAFARG</sequence>
<name>A0A0S4TW94_RALSL</name>
<organism evidence="2">
    <name type="scientific">Ralstonia solanacearum</name>
    <name type="common">Pseudomonas solanacearum</name>
    <dbReference type="NCBI Taxonomy" id="305"/>
    <lineage>
        <taxon>Bacteria</taxon>
        <taxon>Pseudomonadati</taxon>
        <taxon>Pseudomonadota</taxon>
        <taxon>Betaproteobacteria</taxon>
        <taxon>Burkholderiales</taxon>
        <taxon>Burkholderiaceae</taxon>
        <taxon>Ralstonia</taxon>
        <taxon>Ralstonia solanacearum species complex</taxon>
    </lineage>
</organism>
<keyword evidence="1" id="KW-0472">Membrane</keyword>
<feature type="transmembrane region" description="Helical" evidence="1">
    <location>
        <begin position="192"/>
        <end position="214"/>
    </location>
</feature>
<feature type="transmembrane region" description="Helical" evidence="1">
    <location>
        <begin position="117"/>
        <end position="138"/>
    </location>
</feature>
<feature type="transmembrane region" description="Helical" evidence="1">
    <location>
        <begin position="311"/>
        <end position="344"/>
    </location>
</feature>
<feature type="transmembrane region" description="Helical" evidence="1">
    <location>
        <begin position="226"/>
        <end position="243"/>
    </location>
</feature>
<feature type="transmembrane region" description="Helical" evidence="1">
    <location>
        <begin position="368"/>
        <end position="387"/>
    </location>
</feature>
<feature type="transmembrane region" description="Helical" evidence="1">
    <location>
        <begin position="18"/>
        <end position="40"/>
    </location>
</feature>
<proteinExistence type="predicted"/>
<evidence type="ECO:0000256" key="1">
    <source>
        <dbReference type="SAM" id="Phobius"/>
    </source>
</evidence>
<evidence type="ECO:0000313" key="2">
    <source>
        <dbReference type="EMBL" id="CUV14320.1"/>
    </source>
</evidence>
<keyword evidence="1" id="KW-1133">Transmembrane helix</keyword>
<accession>A0A0S4TW94</accession>
<feature type="transmembrane region" description="Helical" evidence="1">
    <location>
        <begin position="159"/>
        <end position="180"/>
    </location>
</feature>
<evidence type="ECO:0008006" key="3">
    <source>
        <dbReference type="Google" id="ProtNLM"/>
    </source>
</evidence>
<dbReference type="PATRIC" id="fig|305.106.peg.2787"/>
<feature type="transmembrane region" description="Helical" evidence="1">
    <location>
        <begin position="393"/>
        <end position="416"/>
    </location>
</feature>